<keyword evidence="5" id="KW-0611">Plant defense</keyword>
<dbReference type="EMBL" id="CM000149">
    <property type="protein sequence ID" value="EEE53426.1"/>
    <property type="molecule type" value="Genomic_DNA"/>
</dbReference>
<reference evidence="8" key="2">
    <citation type="submission" date="2008-12" db="EMBL/GenBank/DDBJ databases">
        <title>Improved gene annotation of the rice (Oryza sativa) genomes.</title>
        <authorList>
            <person name="Wang J."/>
            <person name="Li R."/>
            <person name="Fan W."/>
            <person name="Huang Q."/>
            <person name="Zhang J."/>
            <person name="Zhou Y."/>
            <person name="Hu Y."/>
            <person name="Zi S."/>
            <person name="Li J."/>
            <person name="Ni P."/>
            <person name="Zheng H."/>
            <person name="Zhang Y."/>
            <person name="Zhao M."/>
            <person name="Hao Q."/>
            <person name="McDermott J."/>
            <person name="Samudrala R."/>
            <person name="Kristiansen K."/>
            <person name="Wong G.K.-S."/>
        </authorList>
    </citation>
    <scope>NUCLEOTIDE SEQUENCE</scope>
</reference>
<dbReference type="Pfam" id="PF18052">
    <property type="entry name" value="Rx_N"/>
    <property type="match status" value="1"/>
</dbReference>
<feature type="region of interest" description="Disordered" evidence="6">
    <location>
        <begin position="67"/>
        <end position="87"/>
    </location>
</feature>
<feature type="domain" description="Disease resistance N-terminal" evidence="7">
    <location>
        <begin position="16"/>
        <end position="67"/>
    </location>
</feature>
<sequence length="121" mass="12934">MEATAVSIGRSVLKGALGFAKSTLVEEVSLQLGVQRDQAFIRDELEMMNSFLMAANDEKDDNKVVRNLGKAGPRRGLQRRGLPPGLGRPLGEEEFILVAQPSHAVGAAPHRQADEGAEGQG</sequence>
<keyword evidence="2" id="KW-0433">Leucine-rich repeat</keyword>
<dbReference type="GO" id="GO:0000166">
    <property type="term" value="F:nucleotide binding"/>
    <property type="evidence" value="ECO:0007669"/>
    <property type="project" value="UniProtKB-KW"/>
</dbReference>
<name>B9GDR9_ORYSJ</name>
<dbReference type="InterPro" id="IPR041118">
    <property type="entry name" value="Rx_N"/>
</dbReference>
<dbReference type="AlphaFoldDB" id="B9GDR9"/>
<organism evidence="8">
    <name type="scientific">Oryza sativa subsp. japonica</name>
    <name type="common">Rice</name>
    <dbReference type="NCBI Taxonomy" id="39947"/>
    <lineage>
        <taxon>Eukaryota</taxon>
        <taxon>Viridiplantae</taxon>
        <taxon>Streptophyta</taxon>
        <taxon>Embryophyta</taxon>
        <taxon>Tracheophyta</taxon>
        <taxon>Spermatophyta</taxon>
        <taxon>Magnoliopsida</taxon>
        <taxon>Liliopsida</taxon>
        <taxon>Poales</taxon>
        <taxon>Poaceae</taxon>
        <taxon>BOP clade</taxon>
        <taxon>Oryzoideae</taxon>
        <taxon>Oryzeae</taxon>
        <taxon>Oryzinae</taxon>
        <taxon>Oryza</taxon>
        <taxon>Oryza sativa</taxon>
    </lineage>
</organism>
<evidence type="ECO:0000256" key="3">
    <source>
        <dbReference type="ARBA" id="ARBA00022737"/>
    </source>
</evidence>
<feature type="region of interest" description="Disordered" evidence="6">
    <location>
        <begin position="101"/>
        <end position="121"/>
    </location>
</feature>
<proteinExistence type="inferred from homology"/>
<evidence type="ECO:0000313" key="8">
    <source>
        <dbReference type="EMBL" id="EEE53426.1"/>
    </source>
</evidence>
<evidence type="ECO:0000256" key="6">
    <source>
        <dbReference type="SAM" id="MobiDB-lite"/>
    </source>
</evidence>
<evidence type="ECO:0000256" key="5">
    <source>
        <dbReference type="ARBA" id="ARBA00022821"/>
    </source>
</evidence>
<dbReference type="GO" id="GO:0006952">
    <property type="term" value="P:defense response"/>
    <property type="evidence" value="ECO:0007669"/>
    <property type="project" value="UniProtKB-KW"/>
</dbReference>
<evidence type="ECO:0000256" key="4">
    <source>
        <dbReference type="ARBA" id="ARBA00022741"/>
    </source>
</evidence>
<dbReference type="Proteomes" id="UP000007752">
    <property type="component" value="Chromosome 12"/>
</dbReference>
<evidence type="ECO:0000259" key="7">
    <source>
        <dbReference type="Pfam" id="PF18052"/>
    </source>
</evidence>
<gene>
    <name evidence="8" type="ORF">OsJ_36501</name>
</gene>
<dbReference type="Gene3D" id="1.20.5.4130">
    <property type="match status" value="1"/>
</dbReference>
<protein>
    <recommendedName>
        <fullName evidence="7">Disease resistance N-terminal domain-containing protein</fullName>
    </recommendedName>
</protein>
<comment type="similarity">
    <text evidence="1">Belongs to the disease resistance NB-LRR family.</text>
</comment>
<reference evidence="8" key="1">
    <citation type="journal article" date="2005" name="PLoS Biol.">
        <title>The genomes of Oryza sativa: a history of duplications.</title>
        <authorList>
            <person name="Yu J."/>
            <person name="Wang J."/>
            <person name="Lin W."/>
            <person name="Li S."/>
            <person name="Li H."/>
            <person name="Zhou J."/>
            <person name="Ni P."/>
            <person name="Dong W."/>
            <person name="Hu S."/>
            <person name="Zeng C."/>
            <person name="Zhang J."/>
            <person name="Zhang Y."/>
            <person name="Li R."/>
            <person name="Xu Z."/>
            <person name="Li S."/>
            <person name="Li X."/>
            <person name="Zheng H."/>
            <person name="Cong L."/>
            <person name="Lin L."/>
            <person name="Yin J."/>
            <person name="Geng J."/>
            <person name="Li G."/>
            <person name="Shi J."/>
            <person name="Liu J."/>
            <person name="Lv H."/>
            <person name="Li J."/>
            <person name="Wang J."/>
            <person name="Deng Y."/>
            <person name="Ran L."/>
            <person name="Shi X."/>
            <person name="Wang X."/>
            <person name="Wu Q."/>
            <person name="Li C."/>
            <person name="Ren X."/>
            <person name="Wang J."/>
            <person name="Wang X."/>
            <person name="Li D."/>
            <person name="Liu D."/>
            <person name="Zhang X."/>
            <person name="Ji Z."/>
            <person name="Zhao W."/>
            <person name="Sun Y."/>
            <person name="Zhang Z."/>
            <person name="Bao J."/>
            <person name="Han Y."/>
            <person name="Dong L."/>
            <person name="Ji J."/>
            <person name="Chen P."/>
            <person name="Wu S."/>
            <person name="Liu J."/>
            <person name="Xiao Y."/>
            <person name="Bu D."/>
            <person name="Tan J."/>
            <person name="Yang L."/>
            <person name="Ye C."/>
            <person name="Zhang J."/>
            <person name="Xu J."/>
            <person name="Zhou Y."/>
            <person name="Yu Y."/>
            <person name="Zhang B."/>
            <person name="Zhuang S."/>
            <person name="Wei H."/>
            <person name="Liu B."/>
            <person name="Lei M."/>
            <person name="Yu H."/>
            <person name="Li Y."/>
            <person name="Xu H."/>
            <person name="Wei S."/>
            <person name="He X."/>
            <person name="Fang L."/>
            <person name="Zhang Z."/>
            <person name="Zhang Y."/>
            <person name="Huang X."/>
            <person name="Su Z."/>
            <person name="Tong W."/>
            <person name="Li J."/>
            <person name="Tong Z."/>
            <person name="Li S."/>
            <person name="Ye J."/>
            <person name="Wang L."/>
            <person name="Fang L."/>
            <person name="Lei T."/>
            <person name="Chen C."/>
            <person name="Chen H."/>
            <person name="Xu Z."/>
            <person name="Li H."/>
            <person name="Huang H."/>
            <person name="Zhang F."/>
            <person name="Xu H."/>
            <person name="Li N."/>
            <person name="Zhao C."/>
            <person name="Li S."/>
            <person name="Dong L."/>
            <person name="Huang Y."/>
            <person name="Li L."/>
            <person name="Xi Y."/>
            <person name="Qi Q."/>
            <person name="Li W."/>
            <person name="Zhang B."/>
            <person name="Hu W."/>
            <person name="Zhang Y."/>
            <person name="Tian X."/>
            <person name="Jiao Y."/>
            <person name="Liang X."/>
            <person name="Jin J."/>
            <person name="Gao L."/>
            <person name="Zheng W."/>
            <person name="Hao B."/>
            <person name="Liu S."/>
            <person name="Wang W."/>
            <person name="Yuan L."/>
            <person name="Cao M."/>
            <person name="McDermott J."/>
            <person name="Samudrala R."/>
            <person name="Wang J."/>
            <person name="Wong G.K."/>
            <person name="Yang H."/>
        </authorList>
    </citation>
    <scope>NUCLEOTIDE SEQUENCE [LARGE SCALE GENOMIC DNA]</scope>
</reference>
<keyword evidence="3" id="KW-0677">Repeat</keyword>
<evidence type="ECO:0000256" key="1">
    <source>
        <dbReference type="ARBA" id="ARBA00008894"/>
    </source>
</evidence>
<evidence type="ECO:0000256" key="2">
    <source>
        <dbReference type="ARBA" id="ARBA00022614"/>
    </source>
</evidence>
<keyword evidence="4" id="KW-0547">Nucleotide-binding</keyword>
<accession>B9GDR9</accession>